<protein>
    <submittedName>
        <fullName evidence="1">Uncharacterized protein</fullName>
    </submittedName>
</protein>
<evidence type="ECO:0000313" key="1">
    <source>
        <dbReference type="EMBL" id="GAA4313345.1"/>
    </source>
</evidence>
<comment type="caution">
    <text evidence="1">The sequence shown here is derived from an EMBL/GenBank/DDBJ whole genome shotgun (WGS) entry which is preliminary data.</text>
</comment>
<name>A0ABP8FYB8_9BACT</name>
<gene>
    <name evidence="1" type="ORF">GCM10023183_32980</name>
</gene>
<keyword evidence="2" id="KW-1185">Reference proteome</keyword>
<sequence>MVPMAPSKTKIRFCTSSSMRVMALWVHLGMVTYTESAEEKWRAGVQEIPSLISPSTLRELGRK</sequence>
<evidence type="ECO:0000313" key="2">
    <source>
        <dbReference type="Proteomes" id="UP001501844"/>
    </source>
</evidence>
<accession>A0ABP8FYB8</accession>
<reference evidence="2" key="1">
    <citation type="journal article" date="2019" name="Int. J. Syst. Evol. Microbiol.">
        <title>The Global Catalogue of Microorganisms (GCM) 10K type strain sequencing project: providing services to taxonomists for standard genome sequencing and annotation.</title>
        <authorList>
            <consortium name="The Broad Institute Genomics Platform"/>
            <consortium name="The Broad Institute Genome Sequencing Center for Infectious Disease"/>
            <person name="Wu L."/>
            <person name="Ma J."/>
        </authorList>
    </citation>
    <scope>NUCLEOTIDE SEQUENCE [LARGE SCALE GENOMIC DNA]</scope>
    <source>
        <strain evidence="2">JCM 17917</strain>
    </source>
</reference>
<dbReference type="Proteomes" id="UP001501844">
    <property type="component" value="Unassembled WGS sequence"/>
</dbReference>
<dbReference type="EMBL" id="BAABGX010000003">
    <property type="protein sequence ID" value="GAA4313345.1"/>
    <property type="molecule type" value="Genomic_DNA"/>
</dbReference>
<organism evidence="1 2">
    <name type="scientific">Nibribacter koreensis</name>
    <dbReference type="NCBI Taxonomy" id="1084519"/>
    <lineage>
        <taxon>Bacteria</taxon>
        <taxon>Pseudomonadati</taxon>
        <taxon>Bacteroidota</taxon>
        <taxon>Cytophagia</taxon>
        <taxon>Cytophagales</taxon>
        <taxon>Hymenobacteraceae</taxon>
        <taxon>Nibribacter</taxon>
    </lineage>
</organism>
<proteinExistence type="predicted"/>